<proteinExistence type="predicted"/>
<feature type="region of interest" description="Disordered" evidence="1">
    <location>
        <begin position="22"/>
        <end position="60"/>
    </location>
</feature>
<reference evidence="2" key="1">
    <citation type="journal article" date="2020" name="Mol. Plant Microbe Interact.">
        <title>Genome Sequence of the Biocontrol Agent Coniothyrium minitans strain Conio (IMI 134523).</title>
        <authorList>
            <person name="Patel D."/>
            <person name="Shittu T.A."/>
            <person name="Baroncelli R."/>
            <person name="Muthumeenakshi S."/>
            <person name="Osborne T.H."/>
            <person name="Janganan T.K."/>
            <person name="Sreenivasaprasad S."/>
        </authorList>
    </citation>
    <scope>NUCLEOTIDE SEQUENCE</scope>
    <source>
        <strain evidence="2">Conio</strain>
    </source>
</reference>
<gene>
    <name evidence="2" type="ORF">PMIN01_02996</name>
</gene>
<name>A0A9P6GR92_9PLEO</name>
<protein>
    <submittedName>
        <fullName evidence="2">Uncharacterized protein</fullName>
    </submittedName>
</protein>
<dbReference type="OrthoDB" id="3786627at2759"/>
<evidence type="ECO:0000256" key="1">
    <source>
        <dbReference type="SAM" id="MobiDB-lite"/>
    </source>
</evidence>
<accession>A0A9P6GR92</accession>
<comment type="caution">
    <text evidence="2">The sequence shown here is derived from an EMBL/GenBank/DDBJ whole genome shotgun (WGS) entry which is preliminary data.</text>
</comment>
<dbReference type="EMBL" id="WJXW01000002">
    <property type="protein sequence ID" value="KAF9740361.1"/>
    <property type="molecule type" value="Genomic_DNA"/>
</dbReference>
<evidence type="ECO:0000313" key="3">
    <source>
        <dbReference type="Proteomes" id="UP000756921"/>
    </source>
</evidence>
<evidence type="ECO:0000313" key="2">
    <source>
        <dbReference type="EMBL" id="KAF9740361.1"/>
    </source>
</evidence>
<keyword evidence="3" id="KW-1185">Reference proteome</keyword>
<organism evidence="2 3">
    <name type="scientific">Paraphaeosphaeria minitans</name>
    <dbReference type="NCBI Taxonomy" id="565426"/>
    <lineage>
        <taxon>Eukaryota</taxon>
        <taxon>Fungi</taxon>
        <taxon>Dikarya</taxon>
        <taxon>Ascomycota</taxon>
        <taxon>Pezizomycotina</taxon>
        <taxon>Dothideomycetes</taxon>
        <taxon>Pleosporomycetidae</taxon>
        <taxon>Pleosporales</taxon>
        <taxon>Massarineae</taxon>
        <taxon>Didymosphaeriaceae</taxon>
        <taxon>Paraphaeosphaeria</taxon>
    </lineage>
</organism>
<sequence length="220" mass="24673">MTRKDLLKKAFRNSFIRKSVADLKSLGTEKTHPKPRHASSTSLRSRYEGNAPVLTTPPMSTVDAAQENVAEQEHNIDDSDSSLVAASEAAKSSRESVVEWLQTVPKDPAKMSSTEIRVEMEKADADHKAQILRSHKQLLRDHHDLVEAFEKMIASHLDTIETALALLEVMESLSPFTDLLKLDMLEKQQFCEEKLTDLSTLRSRLETLRAGKGYICLDAD</sequence>
<dbReference type="AlphaFoldDB" id="A0A9P6GR92"/>
<dbReference type="Proteomes" id="UP000756921">
    <property type="component" value="Unassembled WGS sequence"/>
</dbReference>